<dbReference type="OrthoDB" id="581198at2"/>
<evidence type="ECO:0000256" key="2">
    <source>
        <dbReference type="ARBA" id="ARBA00022475"/>
    </source>
</evidence>
<evidence type="ECO:0000256" key="1">
    <source>
        <dbReference type="ARBA" id="ARBA00004651"/>
    </source>
</evidence>
<feature type="transmembrane region" description="Helical" evidence="8">
    <location>
        <begin position="133"/>
        <end position="152"/>
    </location>
</feature>
<dbReference type="Proteomes" id="UP000237104">
    <property type="component" value="Unassembled WGS sequence"/>
</dbReference>
<evidence type="ECO:0000256" key="7">
    <source>
        <dbReference type="ARBA" id="ARBA00024033"/>
    </source>
</evidence>
<feature type="transmembrane region" description="Helical" evidence="8">
    <location>
        <begin position="313"/>
        <end position="332"/>
    </location>
</feature>
<keyword evidence="3" id="KW-0808">Transferase</keyword>
<comment type="similarity">
    <text evidence="7">Belongs to the glycosyltransferase 87 family.</text>
</comment>
<evidence type="ECO:0000313" key="10">
    <source>
        <dbReference type="Proteomes" id="UP000237104"/>
    </source>
</evidence>
<dbReference type="EMBL" id="PPXF01000037">
    <property type="protein sequence ID" value="POH66325.1"/>
    <property type="molecule type" value="Genomic_DNA"/>
</dbReference>
<feature type="transmembrane region" description="Helical" evidence="8">
    <location>
        <begin position="362"/>
        <end position="382"/>
    </location>
</feature>
<evidence type="ECO:0000256" key="6">
    <source>
        <dbReference type="ARBA" id="ARBA00023136"/>
    </source>
</evidence>
<name>A0A2S3ZG26_9MICO</name>
<keyword evidence="5 8" id="KW-1133">Transmembrane helix</keyword>
<organism evidence="9 10">
    <name type="scientific">Cryobacterium zongtaii</name>
    <dbReference type="NCBI Taxonomy" id="1259217"/>
    <lineage>
        <taxon>Bacteria</taxon>
        <taxon>Bacillati</taxon>
        <taxon>Actinomycetota</taxon>
        <taxon>Actinomycetes</taxon>
        <taxon>Micrococcales</taxon>
        <taxon>Microbacteriaceae</taxon>
        <taxon>Cryobacterium</taxon>
    </lineage>
</organism>
<dbReference type="GO" id="GO:0016758">
    <property type="term" value="F:hexosyltransferase activity"/>
    <property type="evidence" value="ECO:0007669"/>
    <property type="project" value="InterPro"/>
</dbReference>
<keyword evidence="2" id="KW-1003">Cell membrane</keyword>
<dbReference type="InterPro" id="IPR018584">
    <property type="entry name" value="GT87"/>
</dbReference>
<feature type="transmembrane region" description="Helical" evidence="8">
    <location>
        <begin position="388"/>
        <end position="412"/>
    </location>
</feature>
<feature type="transmembrane region" description="Helical" evidence="8">
    <location>
        <begin position="172"/>
        <end position="196"/>
    </location>
</feature>
<dbReference type="AlphaFoldDB" id="A0A2S3ZG26"/>
<feature type="transmembrane region" description="Helical" evidence="8">
    <location>
        <begin position="203"/>
        <end position="223"/>
    </location>
</feature>
<evidence type="ECO:0008006" key="11">
    <source>
        <dbReference type="Google" id="ProtNLM"/>
    </source>
</evidence>
<comment type="caution">
    <text evidence="9">The sequence shown here is derived from an EMBL/GenBank/DDBJ whole genome shotgun (WGS) entry which is preliminary data.</text>
</comment>
<feature type="transmembrane region" description="Helical" evidence="8">
    <location>
        <begin position="282"/>
        <end position="306"/>
    </location>
</feature>
<keyword evidence="4 8" id="KW-0812">Transmembrane</keyword>
<protein>
    <recommendedName>
        <fullName evidence="11">DUF2029 domain-containing protein</fullName>
    </recommendedName>
</protein>
<gene>
    <name evidence="9" type="ORF">C3B59_07775</name>
</gene>
<keyword evidence="6 8" id="KW-0472">Membrane</keyword>
<evidence type="ECO:0000256" key="3">
    <source>
        <dbReference type="ARBA" id="ARBA00022679"/>
    </source>
</evidence>
<dbReference type="Pfam" id="PF09594">
    <property type="entry name" value="GT87"/>
    <property type="match status" value="1"/>
</dbReference>
<proteinExistence type="inferred from homology"/>
<comment type="subcellular location">
    <subcellularLocation>
        <location evidence="1">Cell membrane</location>
        <topology evidence="1">Multi-pass membrane protein</topology>
    </subcellularLocation>
</comment>
<accession>A0A2S3ZG26</accession>
<evidence type="ECO:0000256" key="5">
    <source>
        <dbReference type="ARBA" id="ARBA00022989"/>
    </source>
</evidence>
<evidence type="ECO:0000256" key="8">
    <source>
        <dbReference type="SAM" id="Phobius"/>
    </source>
</evidence>
<feature type="transmembrane region" description="Helical" evidence="8">
    <location>
        <begin position="338"/>
        <end position="355"/>
    </location>
</feature>
<feature type="transmembrane region" description="Helical" evidence="8">
    <location>
        <begin position="30"/>
        <end position="50"/>
    </location>
</feature>
<dbReference type="GO" id="GO:0005886">
    <property type="term" value="C:plasma membrane"/>
    <property type="evidence" value="ECO:0007669"/>
    <property type="project" value="UniProtKB-SubCell"/>
</dbReference>
<feature type="transmembrane region" description="Helical" evidence="8">
    <location>
        <begin position="100"/>
        <end position="121"/>
    </location>
</feature>
<evidence type="ECO:0000256" key="4">
    <source>
        <dbReference type="ARBA" id="ARBA00022692"/>
    </source>
</evidence>
<sequence length="454" mass="48845">MSYFVELVDHRLARLLTPARRDWLRTPRTLLLGFLGLHLLFLFALLPTILTGRVLGDLPLYRVWAEQALANGVWQGIDVEWVYPIGAIVPIVLADAAGPLLYQLLWFVMTGALNAAAIGILTDWGRDRAGYRAAWFWLAFSLLLSPVGLLRLEGLSAPLVIMGLVLVARRPVLAAALLTAATWIKVWPAAVLLAVVAASRRRVSVLVTGALITAGIAGAVWAAGGLRFLTGFVTMQSDRALQLEAPVTTPWVWLAAMGQHGTTIYQNHAIATREVSGPGAGFVAAAMTPLMFLVIAGIFVLLLLALRRSRDNAQLVLLGALALVTTFVVLNKVGSPQYMLWIAPVVAVGVAHDWVLWRVPAYLSIVIGGLTTLIFPIFYLPLVHGDAGAILLLTVRNALLVVLLGWSVLALWRTAFASSPASVSGVSTPERVAWLPADASTLRGDPATRGRIGR</sequence>
<reference evidence="9 10" key="1">
    <citation type="submission" date="2018-01" db="EMBL/GenBank/DDBJ databases">
        <title>Cryobacterium sp. nov., from glaciers in China.</title>
        <authorList>
            <person name="Liu Q."/>
            <person name="Xin Y.-H."/>
        </authorList>
    </citation>
    <scope>NUCLEOTIDE SEQUENCE [LARGE SCALE GENOMIC DNA]</scope>
    <source>
        <strain evidence="9 10">TMB1-8</strain>
    </source>
</reference>
<dbReference type="RefSeq" id="WP_103430788.1">
    <property type="nucleotide sequence ID" value="NZ_PPXF01000037.1"/>
</dbReference>
<evidence type="ECO:0000313" key="9">
    <source>
        <dbReference type="EMBL" id="POH66325.1"/>
    </source>
</evidence>